<dbReference type="AlphaFoldDB" id="A0A7J7UYC5"/>
<gene>
    <name evidence="3" type="ORF">mRhiFer1_015932</name>
</gene>
<evidence type="ECO:0000313" key="4">
    <source>
        <dbReference type="Proteomes" id="UP000585614"/>
    </source>
</evidence>
<dbReference type="Proteomes" id="UP000585614">
    <property type="component" value="Unassembled WGS sequence"/>
</dbReference>
<feature type="compositionally biased region" description="Basic and acidic residues" evidence="1">
    <location>
        <begin position="152"/>
        <end position="162"/>
    </location>
</feature>
<keyword evidence="2" id="KW-0732">Signal</keyword>
<protein>
    <submittedName>
        <fullName evidence="3">Sortilin related VPS10 domain containing receptor 3</fullName>
    </submittedName>
</protein>
<organism evidence="3 4">
    <name type="scientific">Rhinolophus ferrumequinum</name>
    <name type="common">Greater horseshoe bat</name>
    <dbReference type="NCBI Taxonomy" id="59479"/>
    <lineage>
        <taxon>Eukaryota</taxon>
        <taxon>Metazoa</taxon>
        <taxon>Chordata</taxon>
        <taxon>Craniata</taxon>
        <taxon>Vertebrata</taxon>
        <taxon>Euteleostomi</taxon>
        <taxon>Mammalia</taxon>
        <taxon>Eutheria</taxon>
        <taxon>Laurasiatheria</taxon>
        <taxon>Chiroptera</taxon>
        <taxon>Yinpterochiroptera</taxon>
        <taxon>Rhinolophoidea</taxon>
        <taxon>Rhinolophidae</taxon>
        <taxon>Rhinolophinae</taxon>
        <taxon>Rhinolophus</taxon>
    </lineage>
</organism>
<evidence type="ECO:0000256" key="1">
    <source>
        <dbReference type="SAM" id="MobiDB-lite"/>
    </source>
</evidence>
<dbReference type="EMBL" id="JACAGC010000015">
    <property type="protein sequence ID" value="KAF6317920.1"/>
    <property type="molecule type" value="Genomic_DNA"/>
</dbReference>
<feature type="chain" id="PRO_5029657726" evidence="2">
    <location>
        <begin position="34"/>
        <end position="261"/>
    </location>
</feature>
<keyword evidence="3" id="KW-0675">Receptor</keyword>
<comment type="caution">
    <text evidence="3">The sequence shown here is derived from an EMBL/GenBank/DDBJ whole genome shotgun (WGS) entry which is preliminary data.</text>
</comment>
<reference evidence="3 4" key="1">
    <citation type="journal article" date="2020" name="Nature">
        <title>Six reference-quality genomes reveal evolution of bat adaptations.</title>
        <authorList>
            <person name="Jebb D."/>
            <person name="Huang Z."/>
            <person name="Pippel M."/>
            <person name="Hughes G.M."/>
            <person name="Lavrichenko K."/>
            <person name="Devanna P."/>
            <person name="Winkler S."/>
            <person name="Jermiin L.S."/>
            <person name="Skirmuntt E.C."/>
            <person name="Katzourakis A."/>
            <person name="Burkitt-Gray L."/>
            <person name="Ray D.A."/>
            <person name="Sullivan K.A.M."/>
            <person name="Roscito J.G."/>
            <person name="Kirilenko B.M."/>
            <person name="Davalos L.M."/>
            <person name="Corthals A.P."/>
            <person name="Power M.L."/>
            <person name="Jones G."/>
            <person name="Ransome R.D."/>
            <person name="Dechmann D.K.N."/>
            <person name="Locatelli A.G."/>
            <person name="Puechmaille S.J."/>
            <person name="Fedrigo O."/>
            <person name="Jarvis E.D."/>
            <person name="Hiller M."/>
            <person name="Vernes S.C."/>
            <person name="Myers E.W."/>
            <person name="Teeling E.C."/>
        </authorList>
    </citation>
    <scope>NUCLEOTIDE SEQUENCE [LARGE SCALE GENOMIC DNA]</scope>
    <source>
        <strain evidence="3">MRhiFer1</strain>
        <tissue evidence="3">Lung</tissue>
    </source>
</reference>
<name>A0A7J7UYC5_RHIFE</name>
<proteinExistence type="predicted"/>
<feature type="region of interest" description="Disordered" evidence="1">
    <location>
        <begin position="79"/>
        <end position="162"/>
    </location>
</feature>
<accession>A0A7J7UYC5</accession>
<evidence type="ECO:0000313" key="3">
    <source>
        <dbReference type="EMBL" id="KAF6317920.1"/>
    </source>
</evidence>
<sequence length="261" mass="27335">MEVARTERPAGWPGAPLARTGLLLLSTWVLAGAEITWGATGGPEGPAAPVSRPVLLPLLPRAMASQWPEELATARRGAALGRRPGPEPLPQPGGGSGGKKQGEDGGPSLAGARWGQGIPDPGKPGHVRRSRRAQPPSALERWDTRATALADGSKESRPLAKGLREEGKALRAGGAAAEELRLPSTSFALTGDSAHNQAMVHWSGHNSSGLLLSAPGELSFFMPWLEAGPLRPKPGLQVTPIIRSKPRRLPWKATGEAVKKV</sequence>
<feature type="signal peptide" evidence="2">
    <location>
        <begin position="1"/>
        <end position="33"/>
    </location>
</feature>
<evidence type="ECO:0000256" key="2">
    <source>
        <dbReference type="SAM" id="SignalP"/>
    </source>
</evidence>